<evidence type="ECO:0000256" key="1">
    <source>
        <dbReference type="SAM" id="Phobius"/>
    </source>
</evidence>
<dbReference type="EMBL" id="QXIU01000236">
    <property type="protein sequence ID" value="RIE07427.1"/>
    <property type="molecule type" value="Genomic_DNA"/>
</dbReference>
<feature type="transmembrane region" description="Helical" evidence="1">
    <location>
        <begin position="47"/>
        <end position="65"/>
    </location>
</feature>
<dbReference type="OrthoDB" id="10017110at2"/>
<keyword evidence="1" id="KW-0472">Membrane</keyword>
<protein>
    <submittedName>
        <fullName evidence="2">Uncharacterized protein</fullName>
    </submittedName>
</protein>
<gene>
    <name evidence="2" type="ORF">SMC5_09745</name>
</gene>
<feature type="transmembrane region" description="Helical" evidence="1">
    <location>
        <begin position="12"/>
        <end position="35"/>
    </location>
</feature>
<sequence>MKTMQFHKISIGTRLTMVVLCWFAVLMAFGIPAGIIRSYTMWKYAAYLAYFGSPVLATIILVIALRHYPASRLFLKGFVAVILVATALAGGFYHCATIASHGSLLKAIELAARTSTGISSSFPSFYPTQLPISKFNAAFYYLLGMIYSPWMSLARVIPVGYLLYLAAMPWPYLVLLMLITPRFLAMPVFWLLMFLGIPYVVPQRAWVWMKTVAARVYSGIKENRNW</sequence>
<name>A0A398D524_9BACT</name>
<keyword evidence="1" id="KW-1133">Transmembrane helix</keyword>
<dbReference type="Proteomes" id="UP000266489">
    <property type="component" value="Unassembled WGS sequence"/>
</dbReference>
<evidence type="ECO:0000313" key="2">
    <source>
        <dbReference type="EMBL" id="RIE07427.1"/>
    </source>
</evidence>
<organism evidence="2 3">
    <name type="scientific">Candidatus Cryosericum odellii</name>
    <dbReference type="NCBI Taxonomy" id="2290917"/>
    <lineage>
        <taxon>Bacteria</taxon>
        <taxon>Pseudomonadati</taxon>
        <taxon>Caldisericota/Cryosericota group</taxon>
        <taxon>Candidatus Cryosericota</taxon>
        <taxon>Candidatus Cryosericia</taxon>
        <taxon>Candidatus Cryosericales</taxon>
        <taxon>Candidatus Cryosericaceae</taxon>
        <taxon>Candidatus Cryosericum</taxon>
    </lineage>
</organism>
<dbReference type="AlphaFoldDB" id="A0A398D524"/>
<proteinExistence type="predicted"/>
<reference evidence="2 3" key="1">
    <citation type="submission" date="2018-09" db="EMBL/GenBank/DDBJ databases">
        <title>Discovery and Ecogenomic Context for Candidatus Cryosericales, a Global Caldiserica Order Active in Thawing Permafrost.</title>
        <authorList>
            <person name="Martinez M.A."/>
            <person name="Woodcroft B.J."/>
            <person name="Ignacio Espinoza J.C."/>
            <person name="Zayed A."/>
            <person name="Singleton C.M."/>
            <person name="Boyd J."/>
            <person name="Li Y.-F."/>
            <person name="Purvine S."/>
            <person name="Maughan H."/>
            <person name="Hodgkins S.B."/>
            <person name="Anderson D."/>
            <person name="Sederholm M."/>
            <person name="Temperton B."/>
            <person name="Saleska S.R."/>
            <person name="Tyson G.W."/>
            <person name="Rich V.I."/>
        </authorList>
    </citation>
    <scope>NUCLEOTIDE SEQUENCE [LARGE SCALE GENOMIC DNA]</scope>
    <source>
        <strain evidence="2 3">SMC5</strain>
    </source>
</reference>
<feature type="transmembrane region" description="Helical" evidence="1">
    <location>
        <begin position="137"/>
        <end position="154"/>
    </location>
</feature>
<dbReference type="RefSeq" id="WP_119088209.1">
    <property type="nucleotide sequence ID" value="NZ_QXIU01000236.1"/>
</dbReference>
<feature type="transmembrane region" description="Helical" evidence="1">
    <location>
        <begin position="161"/>
        <end position="178"/>
    </location>
</feature>
<feature type="transmembrane region" description="Helical" evidence="1">
    <location>
        <begin position="184"/>
        <end position="201"/>
    </location>
</feature>
<evidence type="ECO:0000313" key="3">
    <source>
        <dbReference type="Proteomes" id="UP000266489"/>
    </source>
</evidence>
<comment type="caution">
    <text evidence="2">The sequence shown here is derived from an EMBL/GenBank/DDBJ whole genome shotgun (WGS) entry which is preliminary data.</text>
</comment>
<accession>A0A398D524</accession>
<feature type="transmembrane region" description="Helical" evidence="1">
    <location>
        <begin position="77"/>
        <end position="99"/>
    </location>
</feature>
<keyword evidence="1" id="KW-0812">Transmembrane</keyword>